<dbReference type="PIRSF" id="PIRSF009320">
    <property type="entry name" value="Nuc_binding_HP_1000"/>
    <property type="match status" value="1"/>
</dbReference>
<name>A0A087E5S4_9BIFI</name>
<dbReference type="OrthoDB" id="9804460at2"/>
<dbReference type="eggNOG" id="COG1192">
    <property type="taxonomic scope" value="Bacteria"/>
</dbReference>
<evidence type="ECO:0000313" key="2">
    <source>
        <dbReference type="EMBL" id="KFJ03125.1"/>
    </source>
</evidence>
<evidence type="ECO:0000313" key="3">
    <source>
        <dbReference type="Proteomes" id="UP000029055"/>
    </source>
</evidence>
<comment type="caution">
    <text evidence="2">The sequence shown here is derived from an EMBL/GenBank/DDBJ whole genome shotgun (WGS) entry which is preliminary data.</text>
</comment>
<protein>
    <submittedName>
        <fullName evidence="2">Chromosome partitioning ATPase</fullName>
    </submittedName>
</protein>
<dbReference type="InterPro" id="IPR050678">
    <property type="entry name" value="DNA_Partitioning_ATPase"/>
</dbReference>
<organism evidence="2 3">
    <name type="scientific">Bifidobacterium subtile</name>
    <dbReference type="NCBI Taxonomy" id="77635"/>
    <lineage>
        <taxon>Bacteria</taxon>
        <taxon>Bacillati</taxon>
        <taxon>Actinomycetota</taxon>
        <taxon>Actinomycetes</taxon>
        <taxon>Bifidobacteriales</taxon>
        <taxon>Bifidobacteriaceae</taxon>
        <taxon>Bifidobacterium</taxon>
    </lineage>
</organism>
<dbReference type="InterPro" id="IPR002586">
    <property type="entry name" value="CobQ/CobB/MinD/ParA_Nub-bd_dom"/>
</dbReference>
<dbReference type="STRING" id="77635.BISU_1057"/>
<gene>
    <name evidence="2" type="ORF">BISU_1057</name>
</gene>
<keyword evidence="3" id="KW-1185">Reference proteome</keyword>
<dbReference type="RefSeq" id="WP_033502599.1">
    <property type="nucleotide sequence ID" value="NZ_CP062939.1"/>
</dbReference>
<accession>A0A087E5S4</accession>
<sequence>MKLAVANIKGGVAKTTSSIYVAEAIVHRGGSAIVYDADPQSSASLWADAARDNGEELGFEVRPANLSTLSRLGRGESPEAWQIVDAPPQGKLLQAAIEASDFVLIPTSDSPMDLQQAWAMMDEARASRPAAVLVVRAEPHTTAYRQTINALAEANTPRFDTIIPKRQAIKKALGSRPHRLYEYRDLLTELVAIAKDLSGGRAER</sequence>
<dbReference type="InterPro" id="IPR027417">
    <property type="entry name" value="P-loop_NTPase"/>
</dbReference>
<dbReference type="Pfam" id="PF01656">
    <property type="entry name" value="CbiA"/>
    <property type="match status" value="1"/>
</dbReference>
<proteinExistence type="predicted"/>
<reference evidence="2 3" key="1">
    <citation type="submission" date="2014-03" db="EMBL/GenBank/DDBJ databases">
        <title>Genomics of Bifidobacteria.</title>
        <authorList>
            <person name="Ventura M."/>
            <person name="Milani C."/>
            <person name="Lugli G.A."/>
        </authorList>
    </citation>
    <scope>NUCLEOTIDE SEQUENCE [LARGE SCALE GENOMIC DNA]</scope>
    <source>
        <strain evidence="2 3">LMG 11597</strain>
    </source>
</reference>
<dbReference type="Gene3D" id="3.40.50.300">
    <property type="entry name" value="P-loop containing nucleotide triphosphate hydrolases"/>
    <property type="match status" value="1"/>
</dbReference>
<dbReference type="AlphaFoldDB" id="A0A087E5S4"/>
<evidence type="ECO:0000259" key="1">
    <source>
        <dbReference type="Pfam" id="PF01656"/>
    </source>
</evidence>
<dbReference type="SUPFAM" id="SSF52540">
    <property type="entry name" value="P-loop containing nucleoside triphosphate hydrolases"/>
    <property type="match status" value="1"/>
</dbReference>
<dbReference type="EMBL" id="JGZR01000007">
    <property type="protein sequence ID" value="KFJ03125.1"/>
    <property type="molecule type" value="Genomic_DNA"/>
</dbReference>
<dbReference type="PANTHER" id="PTHR13696">
    <property type="entry name" value="P-LOOP CONTAINING NUCLEOSIDE TRIPHOSPHATE HYDROLASE"/>
    <property type="match status" value="1"/>
</dbReference>
<feature type="domain" description="CobQ/CobB/MinD/ParA nucleotide binding" evidence="1">
    <location>
        <begin position="3"/>
        <end position="173"/>
    </location>
</feature>
<dbReference type="PANTHER" id="PTHR13696:SF99">
    <property type="entry name" value="COBYRINIC ACID AC-DIAMIDE SYNTHASE"/>
    <property type="match status" value="1"/>
</dbReference>
<dbReference type="Proteomes" id="UP000029055">
    <property type="component" value="Unassembled WGS sequence"/>
</dbReference>
<dbReference type="CDD" id="cd02042">
    <property type="entry name" value="ParAB_family"/>
    <property type="match status" value="1"/>
</dbReference>